<dbReference type="SMART" id="SM00404">
    <property type="entry name" value="PTPc_motif"/>
    <property type="match status" value="1"/>
</dbReference>
<dbReference type="InterPro" id="IPR044506">
    <property type="entry name" value="CDC14_C"/>
</dbReference>
<dbReference type="InterPro" id="IPR020422">
    <property type="entry name" value="TYR_PHOSPHATASE_DUAL_dom"/>
</dbReference>
<accession>A0AA38I5Y1</accession>
<dbReference type="PROSITE" id="PS50054">
    <property type="entry name" value="TYR_PHOSPHATASE_DUAL"/>
    <property type="match status" value="1"/>
</dbReference>
<dbReference type="EC" id="3.1.3.48" evidence="2"/>
<dbReference type="Pfam" id="PF14671">
    <property type="entry name" value="DSPn"/>
    <property type="match status" value="1"/>
</dbReference>
<dbReference type="AlphaFoldDB" id="A0AA38I5Y1"/>
<reference evidence="9" key="1">
    <citation type="journal article" date="2023" name="G3 (Bethesda)">
        <title>Whole genome assemblies of Zophobas morio and Tenebrio molitor.</title>
        <authorList>
            <person name="Kaur S."/>
            <person name="Stinson S.A."/>
            <person name="diCenzo G.C."/>
        </authorList>
    </citation>
    <scope>NUCLEOTIDE SEQUENCE</scope>
    <source>
        <strain evidence="9">QUZm001</strain>
    </source>
</reference>
<evidence type="ECO:0000313" key="9">
    <source>
        <dbReference type="EMBL" id="KAJ3648656.1"/>
    </source>
</evidence>
<feature type="domain" description="Tyrosine-protein phosphatase" evidence="7">
    <location>
        <begin position="178"/>
        <end position="331"/>
    </location>
</feature>
<keyword evidence="10" id="KW-1185">Reference proteome</keyword>
<dbReference type="CDD" id="cd17657">
    <property type="entry name" value="CDC14_N"/>
    <property type="match status" value="1"/>
</dbReference>
<dbReference type="InterPro" id="IPR050561">
    <property type="entry name" value="PTP"/>
</dbReference>
<keyword evidence="3" id="KW-0132">Cell division</keyword>
<evidence type="ECO:0000256" key="1">
    <source>
        <dbReference type="ARBA" id="ARBA00007315"/>
    </source>
</evidence>
<dbReference type="InterPro" id="IPR003595">
    <property type="entry name" value="Tyr_Pase_cat"/>
</dbReference>
<dbReference type="InterPro" id="IPR029260">
    <property type="entry name" value="DSPn"/>
</dbReference>
<evidence type="ECO:0000256" key="6">
    <source>
        <dbReference type="ARBA" id="ARBA00023306"/>
    </source>
</evidence>
<dbReference type="SUPFAM" id="SSF52799">
    <property type="entry name" value="(Phosphotyrosine protein) phosphatases II"/>
    <property type="match status" value="2"/>
</dbReference>
<dbReference type="FunFam" id="3.90.190.10:FF:000006">
    <property type="entry name" value="Dual specificity protein phosphatase CDC14B"/>
    <property type="match status" value="1"/>
</dbReference>
<dbReference type="PANTHER" id="PTHR23339">
    <property type="entry name" value="TYROSINE SPECIFIC PROTEIN PHOSPHATASE AND DUAL SPECIFICITY PROTEIN PHOSPHATASE"/>
    <property type="match status" value="1"/>
</dbReference>
<keyword evidence="4" id="KW-0378">Hydrolase</keyword>
<feature type="domain" description="Tyrosine specific protein phosphatases" evidence="8">
    <location>
        <begin position="256"/>
        <end position="318"/>
    </location>
</feature>
<comment type="caution">
    <text evidence="9">The sequence shown here is derived from an EMBL/GenBank/DDBJ whole genome shotgun (WGS) entry which is preliminary data.</text>
</comment>
<evidence type="ECO:0000256" key="2">
    <source>
        <dbReference type="ARBA" id="ARBA00013064"/>
    </source>
</evidence>
<dbReference type="PROSITE" id="PS50056">
    <property type="entry name" value="TYR_PHOSPHATASE_2"/>
    <property type="match status" value="1"/>
</dbReference>
<proteinExistence type="inferred from homology"/>
<dbReference type="InterPro" id="IPR029021">
    <property type="entry name" value="Prot-tyrosine_phosphatase-like"/>
</dbReference>
<evidence type="ECO:0000256" key="3">
    <source>
        <dbReference type="ARBA" id="ARBA00022618"/>
    </source>
</evidence>
<dbReference type="Proteomes" id="UP001168821">
    <property type="component" value="Unassembled WGS sequence"/>
</dbReference>
<evidence type="ECO:0000256" key="4">
    <source>
        <dbReference type="ARBA" id="ARBA00022801"/>
    </source>
</evidence>
<dbReference type="PROSITE" id="PS00383">
    <property type="entry name" value="TYR_PHOSPHATASE_1"/>
    <property type="match status" value="1"/>
</dbReference>
<dbReference type="GO" id="GO:0004725">
    <property type="term" value="F:protein tyrosine phosphatase activity"/>
    <property type="evidence" value="ECO:0007669"/>
    <property type="project" value="UniProtKB-EC"/>
</dbReference>
<sequence>MDHEFVDKAVEVLKNRLYFAVSKFSSYKRLKSTKSLNFVCFDEEFRYRNFFQDFGPLNISCLYKYCCKMTKLLQNFRGKKKIVHYTSHDPNRKANAAYLIGCFAVICIKMEPFEVYKILMITEPYKQFVDALQRTSTHTIRLFDCFSAVGKATLYNMFDFTDFNNQEYDVCDQVEKGNMNWIIPRKFLGFLGPTEPRIGVGHTPSFYLEYFLQHDIKTVIRLNDKHYDSSVFTRIGIEHHDLFFDDGTVPSMEILHNFLRITETAPAAIAVHCKAGLGRTGTLIGTYLMKHYCMTAKEAIAWLRMCRPGSVTGAQQSYLEEHEGWLWRSGSEYRLRHYGDEGRMPQHKYGIYSKQWPIDRNRIINEARKKLRLNDFDFHARALRQMDEKQYLKHVSKLLASVRTFEADNLKEKVGKVLSTIPKHKL</sequence>
<evidence type="ECO:0000313" key="10">
    <source>
        <dbReference type="Proteomes" id="UP001168821"/>
    </source>
</evidence>
<comment type="similarity">
    <text evidence="1">Belongs to the protein-tyrosine phosphatase family. Non-receptor class CDC14 subfamily.</text>
</comment>
<dbReference type="SMART" id="SM00195">
    <property type="entry name" value="DSPc"/>
    <property type="match status" value="1"/>
</dbReference>
<keyword evidence="5" id="KW-0904">Protein phosphatase</keyword>
<organism evidence="9 10">
    <name type="scientific">Zophobas morio</name>
    <dbReference type="NCBI Taxonomy" id="2755281"/>
    <lineage>
        <taxon>Eukaryota</taxon>
        <taxon>Metazoa</taxon>
        <taxon>Ecdysozoa</taxon>
        <taxon>Arthropoda</taxon>
        <taxon>Hexapoda</taxon>
        <taxon>Insecta</taxon>
        <taxon>Pterygota</taxon>
        <taxon>Neoptera</taxon>
        <taxon>Endopterygota</taxon>
        <taxon>Coleoptera</taxon>
        <taxon>Polyphaga</taxon>
        <taxon>Cucujiformia</taxon>
        <taxon>Tenebrionidae</taxon>
        <taxon>Zophobas</taxon>
    </lineage>
</organism>
<dbReference type="InterPro" id="IPR016130">
    <property type="entry name" value="Tyr_Pase_AS"/>
</dbReference>
<dbReference type="InterPro" id="IPR000387">
    <property type="entry name" value="Tyr_Pase_dom"/>
</dbReference>
<dbReference type="GO" id="GO:0051301">
    <property type="term" value="P:cell division"/>
    <property type="evidence" value="ECO:0007669"/>
    <property type="project" value="UniProtKB-KW"/>
</dbReference>
<evidence type="ECO:0000259" key="8">
    <source>
        <dbReference type="PROSITE" id="PS50056"/>
    </source>
</evidence>
<dbReference type="CDD" id="cd14499">
    <property type="entry name" value="CDC14_C"/>
    <property type="match status" value="1"/>
</dbReference>
<dbReference type="EMBL" id="JALNTZ010000006">
    <property type="protein sequence ID" value="KAJ3648656.1"/>
    <property type="molecule type" value="Genomic_DNA"/>
</dbReference>
<dbReference type="InterPro" id="IPR000340">
    <property type="entry name" value="Dual-sp_phosphatase_cat-dom"/>
</dbReference>
<name>A0AA38I5Y1_9CUCU</name>
<evidence type="ECO:0000259" key="7">
    <source>
        <dbReference type="PROSITE" id="PS50054"/>
    </source>
</evidence>
<keyword evidence="6" id="KW-0131">Cell cycle</keyword>
<dbReference type="Gene3D" id="3.90.190.10">
    <property type="entry name" value="Protein tyrosine phosphatase superfamily"/>
    <property type="match status" value="2"/>
</dbReference>
<evidence type="ECO:0000256" key="5">
    <source>
        <dbReference type="ARBA" id="ARBA00022912"/>
    </source>
</evidence>
<dbReference type="Pfam" id="PF00782">
    <property type="entry name" value="DSPc"/>
    <property type="match status" value="1"/>
</dbReference>
<protein>
    <recommendedName>
        <fullName evidence="2">protein-tyrosine-phosphatase</fullName>
        <ecNumber evidence="2">3.1.3.48</ecNumber>
    </recommendedName>
</protein>
<gene>
    <name evidence="9" type="ORF">Zmor_020444</name>
</gene>